<reference evidence="1" key="1">
    <citation type="submission" date="2018-05" db="EMBL/GenBank/DDBJ databases">
        <authorList>
            <person name="Lanie J.A."/>
            <person name="Ng W.-L."/>
            <person name="Kazmierczak K.M."/>
            <person name="Andrzejewski T.M."/>
            <person name="Davidsen T.M."/>
            <person name="Wayne K.J."/>
            <person name="Tettelin H."/>
            <person name="Glass J.I."/>
            <person name="Rusch D."/>
            <person name="Podicherti R."/>
            <person name="Tsui H.-C.T."/>
            <person name="Winkler M.E."/>
        </authorList>
    </citation>
    <scope>NUCLEOTIDE SEQUENCE</scope>
</reference>
<dbReference type="EMBL" id="UINC01060687">
    <property type="protein sequence ID" value="SVB85448.1"/>
    <property type="molecule type" value="Genomic_DNA"/>
</dbReference>
<sequence length="24" mass="2785">MNRIRLDNYPPISSVLLPVIDIDM</sequence>
<protein>
    <submittedName>
        <fullName evidence="1">Uncharacterized protein</fullName>
    </submittedName>
</protein>
<gene>
    <name evidence="1" type="ORF">METZ01_LOCUS238302</name>
</gene>
<name>A0A382HDR1_9ZZZZ</name>
<dbReference type="AlphaFoldDB" id="A0A382HDR1"/>
<evidence type="ECO:0000313" key="1">
    <source>
        <dbReference type="EMBL" id="SVB85448.1"/>
    </source>
</evidence>
<accession>A0A382HDR1</accession>
<organism evidence="1">
    <name type="scientific">marine metagenome</name>
    <dbReference type="NCBI Taxonomy" id="408172"/>
    <lineage>
        <taxon>unclassified sequences</taxon>
        <taxon>metagenomes</taxon>
        <taxon>ecological metagenomes</taxon>
    </lineage>
</organism>
<proteinExistence type="predicted"/>